<gene>
    <name evidence="3" type="ORF">OXX778_LOCUS16528</name>
</gene>
<name>A0A814H0J5_9BILA</name>
<dbReference type="InterPro" id="IPR052514">
    <property type="entry name" value="SAM-dependent_MTase"/>
</dbReference>
<evidence type="ECO:0000313" key="3">
    <source>
        <dbReference type="EMBL" id="CAF1003430.1"/>
    </source>
</evidence>
<accession>A0A814H0J5</accession>
<dbReference type="Proteomes" id="UP000663879">
    <property type="component" value="Unassembled WGS sequence"/>
</dbReference>
<dbReference type="PANTHER" id="PTHR34203:SF15">
    <property type="entry name" value="SLL1173 PROTEIN"/>
    <property type="match status" value="1"/>
</dbReference>
<evidence type="ECO:0000259" key="2">
    <source>
        <dbReference type="Pfam" id="PF05050"/>
    </source>
</evidence>
<sequence length="335" mass="39182">MTNKPSTIFRSFSLYTILKKYFKLILILLIFVLGYLIIEPILINQIPIEENLSSKVNVIDFTKNLCPKNQFDAIKCRKSTFESVTSFLCVHDNSRDTGPSLSIWRDGVWEPNILKFFINQIKINPDCLILDVGAQVGQYAIFAAQMGRDVVSVEPFYDNVLRIQKSVRLNNLEKRIKLVKNAVSNKRGEIKRLEPVYSSIGAQSLLYHRKEIYTKEEMAEDKYLVETILFDDLIQVLPKNKDGKEYKTAILKIDIEGFEPFAFKSASELFERLDIRVIVMEWGYFAKQKDLVNDVEEMIQFLTQRNYEPHQHENQVNLTFDNWKTWPGDVYWIKK</sequence>
<comment type="caution">
    <text evidence="3">The sequence shown here is derived from an EMBL/GenBank/DDBJ whole genome shotgun (WGS) entry which is preliminary data.</text>
</comment>
<evidence type="ECO:0000313" key="4">
    <source>
        <dbReference type="Proteomes" id="UP000663879"/>
    </source>
</evidence>
<dbReference type="Gene3D" id="3.40.50.150">
    <property type="entry name" value="Vaccinia Virus protein VP39"/>
    <property type="match status" value="1"/>
</dbReference>
<organism evidence="3 4">
    <name type="scientific">Brachionus calyciflorus</name>
    <dbReference type="NCBI Taxonomy" id="104777"/>
    <lineage>
        <taxon>Eukaryota</taxon>
        <taxon>Metazoa</taxon>
        <taxon>Spiralia</taxon>
        <taxon>Gnathifera</taxon>
        <taxon>Rotifera</taxon>
        <taxon>Eurotatoria</taxon>
        <taxon>Monogononta</taxon>
        <taxon>Pseudotrocha</taxon>
        <taxon>Ploima</taxon>
        <taxon>Brachionidae</taxon>
        <taxon>Brachionus</taxon>
    </lineage>
</organism>
<dbReference type="AlphaFoldDB" id="A0A814H0J5"/>
<proteinExistence type="predicted"/>
<dbReference type="SUPFAM" id="SSF53335">
    <property type="entry name" value="S-adenosyl-L-methionine-dependent methyltransferases"/>
    <property type="match status" value="1"/>
</dbReference>
<reference evidence="3" key="1">
    <citation type="submission" date="2021-02" db="EMBL/GenBank/DDBJ databases">
        <authorList>
            <person name="Nowell W R."/>
        </authorList>
    </citation>
    <scope>NUCLEOTIDE SEQUENCE</scope>
    <source>
        <strain evidence="3">Ploen Becks lab</strain>
    </source>
</reference>
<protein>
    <recommendedName>
        <fullName evidence="2">Methyltransferase FkbM domain-containing protein</fullName>
    </recommendedName>
</protein>
<keyword evidence="1" id="KW-0812">Transmembrane</keyword>
<dbReference type="PANTHER" id="PTHR34203">
    <property type="entry name" value="METHYLTRANSFERASE, FKBM FAMILY PROTEIN"/>
    <property type="match status" value="1"/>
</dbReference>
<keyword evidence="1" id="KW-0472">Membrane</keyword>
<dbReference type="NCBIfam" id="TIGR01444">
    <property type="entry name" value="fkbM_fam"/>
    <property type="match status" value="1"/>
</dbReference>
<keyword evidence="4" id="KW-1185">Reference proteome</keyword>
<dbReference type="Pfam" id="PF05050">
    <property type="entry name" value="Methyltransf_21"/>
    <property type="match status" value="1"/>
</dbReference>
<dbReference type="EMBL" id="CAJNOC010003931">
    <property type="protein sequence ID" value="CAF1003430.1"/>
    <property type="molecule type" value="Genomic_DNA"/>
</dbReference>
<dbReference type="InterPro" id="IPR006342">
    <property type="entry name" value="FkbM_mtfrase"/>
</dbReference>
<dbReference type="InterPro" id="IPR029063">
    <property type="entry name" value="SAM-dependent_MTases_sf"/>
</dbReference>
<evidence type="ECO:0000256" key="1">
    <source>
        <dbReference type="SAM" id="Phobius"/>
    </source>
</evidence>
<dbReference type="OrthoDB" id="430136at2759"/>
<keyword evidence="1" id="KW-1133">Transmembrane helix</keyword>
<feature type="domain" description="Methyltransferase FkbM" evidence="2">
    <location>
        <begin position="131"/>
        <end position="308"/>
    </location>
</feature>
<feature type="transmembrane region" description="Helical" evidence="1">
    <location>
        <begin position="21"/>
        <end position="38"/>
    </location>
</feature>